<gene>
    <name evidence="2" type="ORF">E2493_14660</name>
</gene>
<dbReference type="InterPro" id="IPR001279">
    <property type="entry name" value="Metallo-B-lactamas"/>
</dbReference>
<protein>
    <submittedName>
        <fullName evidence="2">Zn-dependent hydrolase</fullName>
    </submittedName>
</protein>
<reference evidence="2 3" key="1">
    <citation type="submission" date="2019-03" db="EMBL/GenBank/DDBJ databases">
        <title>Genome sequence of Sphingomonas sp. 17J27-24.</title>
        <authorList>
            <person name="Kim M."/>
            <person name="Maeng S."/>
            <person name="Sathiyaraj S."/>
        </authorList>
    </citation>
    <scope>NUCLEOTIDE SEQUENCE [LARGE SCALE GENOMIC DNA]</scope>
    <source>
        <strain evidence="2 3">17J27-24</strain>
    </source>
</reference>
<dbReference type="GO" id="GO:0005737">
    <property type="term" value="C:cytoplasm"/>
    <property type="evidence" value="ECO:0007669"/>
    <property type="project" value="TreeGrafter"/>
</dbReference>
<evidence type="ECO:0000313" key="2">
    <source>
        <dbReference type="EMBL" id="TFI57452.1"/>
    </source>
</evidence>
<dbReference type="Pfam" id="PF12706">
    <property type="entry name" value="Lactamase_B_2"/>
    <property type="match status" value="1"/>
</dbReference>
<proteinExistence type="predicted"/>
<dbReference type="GO" id="GO:0016787">
    <property type="term" value="F:hydrolase activity"/>
    <property type="evidence" value="ECO:0007669"/>
    <property type="project" value="UniProtKB-KW"/>
</dbReference>
<dbReference type="OrthoDB" id="9805728at2"/>
<dbReference type="AlphaFoldDB" id="A0A4Y8ZQ96"/>
<dbReference type="SUPFAM" id="SSF56281">
    <property type="entry name" value="Metallo-hydrolase/oxidoreductase"/>
    <property type="match status" value="1"/>
</dbReference>
<dbReference type="PANTHER" id="PTHR15032">
    <property type="entry name" value="N-ACYL-PHOSPHATIDYLETHANOLAMINE-HYDROLYZING PHOSPHOLIPASE D"/>
    <property type="match status" value="1"/>
</dbReference>
<feature type="domain" description="Metallo-beta-lactamase" evidence="1">
    <location>
        <begin position="121"/>
        <end position="318"/>
    </location>
</feature>
<evidence type="ECO:0000313" key="3">
    <source>
        <dbReference type="Proteomes" id="UP000298213"/>
    </source>
</evidence>
<sequence length="363" mass="40063">MSLAMRAFLRWAGTVLLFTMVAICLAPSVAMPFLDRIYYEGPASDHFDGARFFNPGVKAASHGRGGPATYLNRWIKGDQRAAWPEHVPVSPSKPPVRVDGQRMLVTWVGHATVLVQTQGLNILTDPVWSERASPFSFAGPKRVRAPGVRMADLPKIDLVLISHNHYDHLDLATLKQLWARDRPKIVTGLGNDTILRTEGIEAIAADWGEEVPIGPAAGVRILRNHHWSSRWGVDRNRALWSAFSVRLPGGSIFFAGDTGMSDGRWVDEAATRGPYRLAILPIGAYAPRDFMKNHHVDPDEAAAIFARLGAKHALGIHWGTFQLTFEAIDEPRQRLEALKRTARGRMDGFVTSEAGQSFEVPAA</sequence>
<dbReference type="EMBL" id="SPDV01000030">
    <property type="protein sequence ID" value="TFI57452.1"/>
    <property type="molecule type" value="Genomic_DNA"/>
</dbReference>
<evidence type="ECO:0000259" key="1">
    <source>
        <dbReference type="Pfam" id="PF12706"/>
    </source>
</evidence>
<keyword evidence="3" id="KW-1185">Reference proteome</keyword>
<keyword evidence="2" id="KW-0378">Hydrolase</keyword>
<comment type="caution">
    <text evidence="2">The sequence shown here is derived from an EMBL/GenBank/DDBJ whole genome shotgun (WGS) entry which is preliminary data.</text>
</comment>
<dbReference type="Proteomes" id="UP000298213">
    <property type="component" value="Unassembled WGS sequence"/>
</dbReference>
<organism evidence="2 3">
    <name type="scientific">Sphingomonas parva</name>
    <dbReference type="NCBI Taxonomy" id="2555898"/>
    <lineage>
        <taxon>Bacteria</taxon>
        <taxon>Pseudomonadati</taxon>
        <taxon>Pseudomonadota</taxon>
        <taxon>Alphaproteobacteria</taxon>
        <taxon>Sphingomonadales</taxon>
        <taxon>Sphingomonadaceae</taxon>
        <taxon>Sphingomonas</taxon>
    </lineage>
</organism>
<dbReference type="PANTHER" id="PTHR15032:SF4">
    <property type="entry name" value="N-ACYL-PHOSPHATIDYLETHANOLAMINE-HYDROLYZING PHOSPHOLIPASE D"/>
    <property type="match status" value="1"/>
</dbReference>
<accession>A0A4Y8ZQ96</accession>
<dbReference type="Gene3D" id="3.60.15.10">
    <property type="entry name" value="Ribonuclease Z/Hydroxyacylglutathione hydrolase-like"/>
    <property type="match status" value="1"/>
</dbReference>
<dbReference type="InterPro" id="IPR036866">
    <property type="entry name" value="RibonucZ/Hydroxyglut_hydro"/>
</dbReference>
<name>A0A4Y8ZQ96_9SPHN</name>